<dbReference type="InterPro" id="IPR004090">
    <property type="entry name" value="Chemotax_Me-accpt_rcpt"/>
</dbReference>
<dbReference type="Proteomes" id="UP001055167">
    <property type="component" value="Unassembled WGS sequence"/>
</dbReference>
<comment type="caution">
    <text evidence="7">The sequence shown here is derived from an EMBL/GenBank/DDBJ whole genome shotgun (WGS) entry which is preliminary data.</text>
</comment>
<evidence type="ECO:0000313" key="7">
    <source>
        <dbReference type="EMBL" id="GJD50146.1"/>
    </source>
</evidence>
<organism evidence="7 8">
    <name type="scientific">Methylobacterium crusticola</name>
    <dbReference type="NCBI Taxonomy" id="1697972"/>
    <lineage>
        <taxon>Bacteria</taxon>
        <taxon>Pseudomonadati</taxon>
        <taxon>Pseudomonadota</taxon>
        <taxon>Alphaproteobacteria</taxon>
        <taxon>Hyphomicrobiales</taxon>
        <taxon>Methylobacteriaceae</taxon>
        <taxon>Methylobacterium</taxon>
    </lineage>
</organism>
<dbReference type="SMART" id="SM00304">
    <property type="entry name" value="HAMP"/>
    <property type="match status" value="1"/>
</dbReference>
<dbReference type="InterPro" id="IPR003660">
    <property type="entry name" value="HAMP_dom"/>
</dbReference>
<reference evidence="7" key="1">
    <citation type="journal article" date="2021" name="Front. Microbiol.">
        <title>Comprehensive Comparative Genomics and Phenotyping of Methylobacterium Species.</title>
        <authorList>
            <person name="Alessa O."/>
            <person name="Ogura Y."/>
            <person name="Fujitani Y."/>
            <person name="Takami H."/>
            <person name="Hayashi T."/>
            <person name="Sahin N."/>
            <person name="Tani A."/>
        </authorList>
    </citation>
    <scope>NUCLEOTIDE SEQUENCE</scope>
    <source>
        <strain evidence="7">KCTC 52305</strain>
    </source>
</reference>
<dbReference type="Pfam" id="PF00672">
    <property type="entry name" value="HAMP"/>
    <property type="match status" value="1"/>
</dbReference>
<dbReference type="EMBL" id="BPQH01000008">
    <property type="protein sequence ID" value="GJD50146.1"/>
    <property type="molecule type" value="Genomic_DNA"/>
</dbReference>
<feature type="domain" description="Methyl-accepting transducer" evidence="5">
    <location>
        <begin position="298"/>
        <end position="541"/>
    </location>
</feature>
<keyword evidence="4" id="KW-0812">Transmembrane</keyword>
<dbReference type="RefSeq" id="WP_128566284.1">
    <property type="nucleotide sequence ID" value="NZ_BPQH01000008.1"/>
</dbReference>
<sequence>MKISIKHVLAGTILGLMLFVMIQGVNSIGRLSAIQASITEIAQDRIPASNIINQINAETLGYRISLYRFVATSSDDAAYERNEQALTDSRKVLIDLQGRYEALVGASAERGTFDRFVALWSRYLQNEKRVTGAMAAGDQAAALAVLTGPEMVTLNADATGALMRIVAMNAETAVRAAERSRDTAAAGILAAYLVGGLAVAASVAAILFSLLGVAGPIERMTAAMRALVSGETGVAVPGSGRRDEIGAMAEALQVFKDTLLRARALEAETAQARLAAEEQRKAGMRQMADGFEHAVGGIVGSVTAAAGDLQATAQRMAGRAAATADQSTAVAAAAEEAAANVGTVAAAAEELGASVQEIGRQVNGSAGLAQSAAAEAAETAALVEELSAAAAKIGDVVALISTIAGQTNLLALNATIEAARAGEAGRGFAVVAAEVKNLANQTARATEEIGGQIGRIQGSTHQAVSAIGGITGRIQEISAVVTSIAAAVEQQGAATQEIVRNVSQAAVGTGEVTRNIAGVAGAADDTGAAAGRVLDSASDLSRQSGSLNAEVARFLATVRAA</sequence>
<protein>
    <recommendedName>
        <fullName evidence="9">Methyl-accepting chemotaxis protein</fullName>
    </recommendedName>
</protein>
<dbReference type="PROSITE" id="PS50111">
    <property type="entry name" value="CHEMOTAXIS_TRANSDUC_2"/>
    <property type="match status" value="1"/>
</dbReference>
<evidence type="ECO:0000259" key="6">
    <source>
        <dbReference type="PROSITE" id="PS50885"/>
    </source>
</evidence>
<keyword evidence="8" id="KW-1185">Reference proteome</keyword>
<keyword evidence="4" id="KW-1133">Transmembrane helix</keyword>
<dbReference type="PROSITE" id="PS50885">
    <property type="entry name" value="HAMP"/>
    <property type="match status" value="1"/>
</dbReference>
<dbReference type="PANTHER" id="PTHR32089">
    <property type="entry name" value="METHYL-ACCEPTING CHEMOTAXIS PROTEIN MCPB"/>
    <property type="match status" value="1"/>
</dbReference>
<feature type="transmembrane region" description="Helical" evidence="4">
    <location>
        <begin position="189"/>
        <end position="215"/>
    </location>
</feature>
<dbReference type="InterPro" id="IPR004089">
    <property type="entry name" value="MCPsignal_dom"/>
</dbReference>
<dbReference type="CDD" id="cd06225">
    <property type="entry name" value="HAMP"/>
    <property type="match status" value="1"/>
</dbReference>
<accession>A0ABQ4QXQ6</accession>
<evidence type="ECO:0000256" key="3">
    <source>
        <dbReference type="PROSITE-ProRule" id="PRU00284"/>
    </source>
</evidence>
<dbReference type="Pfam" id="PF00015">
    <property type="entry name" value="MCPsignal"/>
    <property type="match status" value="1"/>
</dbReference>
<feature type="domain" description="HAMP" evidence="6">
    <location>
        <begin position="211"/>
        <end position="264"/>
    </location>
</feature>
<name>A0ABQ4QXQ6_9HYPH</name>
<comment type="similarity">
    <text evidence="2">Belongs to the methyl-accepting chemotaxis (MCP) protein family.</text>
</comment>
<dbReference type="InterPro" id="IPR024478">
    <property type="entry name" value="HlyB_4HB_MCP"/>
</dbReference>
<keyword evidence="4" id="KW-0472">Membrane</keyword>
<dbReference type="PANTHER" id="PTHR32089:SF112">
    <property type="entry name" value="LYSOZYME-LIKE PROTEIN-RELATED"/>
    <property type="match status" value="1"/>
</dbReference>
<dbReference type="Gene3D" id="1.10.287.950">
    <property type="entry name" value="Methyl-accepting chemotaxis protein"/>
    <property type="match status" value="1"/>
</dbReference>
<dbReference type="PRINTS" id="PR00260">
    <property type="entry name" value="CHEMTRNSDUCR"/>
</dbReference>
<evidence type="ECO:0008006" key="9">
    <source>
        <dbReference type="Google" id="ProtNLM"/>
    </source>
</evidence>
<evidence type="ECO:0000259" key="5">
    <source>
        <dbReference type="PROSITE" id="PS50111"/>
    </source>
</evidence>
<evidence type="ECO:0000313" key="8">
    <source>
        <dbReference type="Proteomes" id="UP001055167"/>
    </source>
</evidence>
<gene>
    <name evidence="7" type="ORF">OPKNFCMD_2883</name>
</gene>
<dbReference type="SUPFAM" id="SSF58104">
    <property type="entry name" value="Methyl-accepting chemotaxis protein (MCP) signaling domain"/>
    <property type="match status" value="1"/>
</dbReference>
<evidence type="ECO:0000256" key="1">
    <source>
        <dbReference type="ARBA" id="ARBA00023224"/>
    </source>
</evidence>
<proteinExistence type="inferred from homology"/>
<reference evidence="7" key="2">
    <citation type="submission" date="2021-08" db="EMBL/GenBank/DDBJ databases">
        <authorList>
            <person name="Tani A."/>
            <person name="Ola A."/>
            <person name="Ogura Y."/>
            <person name="Katsura K."/>
            <person name="Hayashi T."/>
        </authorList>
    </citation>
    <scope>NUCLEOTIDE SEQUENCE</scope>
    <source>
        <strain evidence="7">KCTC 52305</strain>
    </source>
</reference>
<keyword evidence="1 3" id="KW-0807">Transducer</keyword>
<dbReference type="SMART" id="SM00283">
    <property type="entry name" value="MA"/>
    <property type="match status" value="1"/>
</dbReference>
<dbReference type="Pfam" id="PF12729">
    <property type="entry name" value="4HB_MCP_1"/>
    <property type="match status" value="1"/>
</dbReference>
<evidence type="ECO:0000256" key="2">
    <source>
        <dbReference type="ARBA" id="ARBA00029447"/>
    </source>
</evidence>
<evidence type="ECO:0000256" key="4">
    <source>
        <dbReference type="SAM" id="Phobius"/>
    </source>
</evidence>